<keyword evidence="4" id="KW-0175">Coiled coil</keyword>
<protein>
    <recommendedName>
        <fullName evidence="3">Nuclease SbcCD subunit C</fullName>
    </recommendedName>
</protein>
<dbReference type="InterPro" id="IPR038729">
    <property type="entry name" value="Rad50/SbcC_AAA"/>
</dbReference>
<dbReference type="SUPFAM" id="SSF52540">
    <property type="entry name" value="P-loop containing nucleoside triphosphate hydrolases"/>
    <property type="match status" value="1"/>
</dbReference>
<evidence type="ECO:0000259" key="6">
    <source>
        <dbReference type="Pfam" id="PF13476"/>
    </source>
</evidence>
<feature type="coiled-coil region" evidence="4">
    <location>
        <begin position="732"/>
        <end position="766"/>
    </location>
</feature>
<dbReference type="GO" id="GO:0016887">
    <property type="term" value="F:ATP hydrolysis activity"/>
    <property type="evidence" value="ECO:0007669"/>
    <property type="project" value="InterPro"/>
</dbReference>
<proteinExistence type="inferred from homology"/>
<dbReference type="Pfam" id="PF13558">
    <property type="entry name" value="SbcC_Walker_B"/>
    <property type="match status" value="1"/>
</dbReference>
<reference evidence="7" key="1">
    <citation type="journal article" date="2014" name="Int. J. Syst. Evol. Microbiol.">
        <title>Complete genome sequence of Corynebacterium casei LMG S-19264T (=DSM 44701T), isolated from a smear-ripened cheese.</title>
        <authorList>
            <consortium name="US DOE Joint Genome Institute (JGI-PGF)"/>
            <person name="Walter F."/>
            <person name="Albersmeier A."/>
            <person name="Kalinowski J."/>
            <person name="Ruckert C."/>
        </authorList>
    </citation>
    <scope>NUCLEOTIDE SEQUENCE</scope>
    <source>
        <strain evidence="7">VKM Ac-1940</strain>
    </source>
</reference>
<organism evidence="7 8">
    <name type="scientific">Microbacterium dextranolyticum</name>
    <dbReference type="NCBI Taxonomy" id="36806"/>
    <lineage>
        <taxon>Bacteria</taxon>
        <taxon>Bacillati</taxon>
        <taxon>Actinomycetota</taxon>
        <taxon>Actinomycetes</taxon>
        <taxon>Micrococcales</taxon>
        <taxon>Microbacteriaceae</taxon>
        <taxon>Microbacterium</taxon>
    </lineage>
</organism>
<dbReference type="Proteomes" id="UP001142291">
    <property type="component" value="Unassembled WGS sequence"/>
</dbReference>
<dbReference type="PANTHER" id="PTHR32114:SF2">
    <property type="entry name" value="ABC TRANSPORTER ABCH.3"/>
    <property type="match status" value="1"/>
</dbReference>
<evidence type="ECO:0000313" key="8">
    <source>
        <dbReference type="Proteomes" id="UP001142291"/>
    </source>
</evidence>
<feature type="region of interest" description="Disordered" evidence="5">
    <location>
        <begin position="226"/>
        <end position="248"/>
    </location>
</feature>
<feature type="domain" description="Rad50/SbcC-type AAA" evidence="6">
    <location>
        <begin position="6"/>
        <end position="200"/>
    </location>
</feature>
<dbReference type="Pfam" id="PF13476">
    <property type="entry name" value="AAA_23"/>
    <property type="match status" value="1"/>
</dbReference>
<dbReference type="RefSeq" id="WP_204964512.1">
    <property type="nucleotide sequence ID" value="NZ_BSER01000007.1"/>
</dbReference>
<sequence>MRLHTLELTGFGPFRETQRVDFDAFADDGVFLITGRTGAGKSSILDGVSFALYGTVPRYEGADKRLRSDHCALTDPTEVRLEFTIGDARWRVTRSPDYERPAKRGGGLTTEIARAELDELVGGVWVGRAARPRDVGLALGELLGLGAQQFQQVILLAQNKFSRFLLAPGDERQTLLRALFGTRRFEQYRDELDRRRRETQKRLDAAGGHARTLIGLADALVVEHALGPHPTDDDDPASDSPPIARPDDLSARRVALIDAMTRTDYLVEQTVTEQQLSDAAWRAAAASHTALEDRARRGRERAALRQRLDDLDARAPEIDADRARHDRARYAETLRAPIELLERADRAWQEAERAREAALAAWVASGGSPEADPAARIDELTADLARWADAAALERAQADLRGRIEAQAAEVTRFDEALAELATRLAAIPDERARLDAEIDRARAGAARVDDLRRRHVEVAAQCEAAREAAALAQTSDAAERRHLAASDDAALAAAAVAELLRRRWAGAAGELAEHLVDGEPCAVCGSLAHPHPAVRSGDPVTDDHLAAAEDRRDRTAVAAADAAEAARAARDLLSETRARSGDRELAAVEAALLLIRDELETAESDARALVRLAEQREALTALAESAARESATVAEQRAERSDALAAARADVARADAVISDARGSFRSVAERVADGEVSRALARTLVEAVHTAAERQRSQRSARADLDTRLASSGFETVDAARAALLPASERDELDARLTAHAAELRATRERLLELELDLADAGEEATDAGVAASAETVEAADARRTAAIAAARDANLTAHRLRELVQQIDDAMADVDGVAAEAAVVGRLADTVSGRAPNTMKMDLETFVLAAELEEIVAAANLRLSEMSAGRYTLHHSDARASRGRASGLGIDVLDAHTGKLRAPHSLSGGETFLASLALALGLGEVVTSRAGGIRLDTLFVDEGFGSLDPETLELAMRTLDDLRAGGRTVGVISHVEAMKEQLPAQLLVEATGEGPSRIRQDGVEAA</sequence>
<reference evidence="7" key="2">
    <citation type="submission" date="2023-01" db="EMBL/GenBank/DDBJ databases">
        <authorList>
            <person name="Sun Q."/>
            <person name="Evtushenko L."/>
        </authorList>
    </citation>
    <scope>NUCLEOTIDE SEQUENCE</scope>
    <source>
        <strain evidence="7">VKM Ac-1940</strain>
    </source>
</reference>
<accession>A0A9W6HKQ9</accession>
<evidence type="ECO:0000313" key="7">
    <source>
        <dbReference type="EMBL" id="GLJ95060.1"/>
    </source>
</evidence>
<evidence type="ECO:0000256" key="1">
    <source>
        <dbReference type="ARBA" id="ARBA00006930"/>
    </source>
</evidence>
<evidence type="ECO:0000256" key="3">
    <source>
        <dbReference type="ARBA" id="ARBA00013368"/>
    </source>
</evidence>
<dbReference type="InterPro" id="IPR027417">
    <property type="entry name" value="P-loop_NTPase"/>
</dbReference>
<dbReference type="EMBL" id="BSER01000007">
    <property type="protein sequence ID" value="GLJ95060.1"/>
    <property type="molecule type" value="Genomic_DNA"/>
</dbReference>
<gene>
    <name evidence="7" type="primary">sbcC</name>
    <name evidence="7" type="ORF">GCM10017591_11220</name>
</gene>
<dbReference type="GO" id="GO:0006302">
    <property type="term" value="P:double-strand break repair"/>
    <property type="evidence" value="ECO:0007669"/>
    <property type="project" value="InterPro"/>
</dbReference>
<evidence type="ECO:0000256" key="5">
    <source>
        <dbReference type="SAM" id="MobiDB-lite"/>
    </source>
</evidence>
<dbReference type="PANTHER" id="PTHR32114">
    <property type="entry name" value="ABC TRANSPORTER ABCH.3"/>
    <property type="match status" value="1"/>
</dbReference>
<comment type="caution">
    <text evidence="7">The sequence shown here is derived from an EMBL/GenBank/DDBJ whole genome shotgun (WGS) entry which is preliminary data.</text>
</comment>
<keyword evidence="8" id="KW-1185">Reference proteome</keyword>
<dbReference type="AlphaFoldDB" id="A0A9W6HKQ9"/>
<comment type="similarity">
    <text evidence="1">Belongs to the SMC family. SbcC subfamily.</text>
</comment>
<dbReference type="Gene3D" id="3.40.50.300">
    <property type="entry name" value="P-loop containing nucleotide triphosphate hydrolases"/>
    <property type="match status" value="2"/>
</dbReference>
<feature type="coiled-coil region" evidence="4">
    <location>
        <begin position="586"/>
        <end position="630"/>
    </location>
</feature>
<evidence type="ECO:0000256" key="2">
    <source>
        <dbReference type="ARBA" id="ARBA00011322"/>
    </source>
</evidence>
<comment type="subunit">
    <text evidence="2">Heterodimer of SbcC and SbcD.</text>
</comment>
<evidence type="ECO:0000256" key="4">
    <source>
        <dbReference type="SAM" id="Coils"/>
    </source>
</evidence>
<name>A0A9W6HKQ9_9MICO</name>